<accession>A0A0N4W6W4</accession>
<organism evidence="3">
    <name type="scientific">Haemonchus placei</name>
    <name type="common">Barber's pole worm</name>
    <dbReference type="NCBI Taxonomy" id="6290"/>
    <lineage>
        <taxon>Eukaryota</taxon>
        <taxon>Metazoa</taxon>
        <taxon>Ecdysozoa</taxon>
        <taxon>Nematoda</taxon>
        <taxon>Chromadorea</taxon>
        <taxon>Rhabditida</taxon>
        <taxon>Rhabditina</taxon>
        <taxon>Rhabditomorpha</taxon>
        <taxon>Strongyloidea</taxon>
        <taxon>Trichostrongylidae</taxon>
        <taxon>Haemonchus</taxon>
    </lineage>
</organism>
<sequence>MNLNYSRLHCIPQVSENLTAFPAVLKSHLQPGREGEKYGRADEAAYEGSITKNDYVPPILSSQEKVHFLRKCCASPILRFILHLLSDRHQDTLCSWYGGPFGVKIWNTRKFTDSYNAAMGTKMNFTNISRALQACEHITMAAVRLWKRLKQGEYSFFPGYTGHGLPQIPLSAMPRDVPAQFPFERKGIIKSPQTWSTEGYGQPVPAHRYNPAPYRTPLSSGSRSHHAGFQPYPSPCSIVTPPQLPSPATSVSSQSCGSPEMAYEFPVASPGYLPIPCSILTPPPSDNSSSFSDSFNSSDSCLSQPYSPVFIEPSYQSYETTATVTEEPSTTIEKEGNDILSHHIDDLSVLTEFLVPLESPPTQSLPRLSPTPAPRPEAVEPYLTPCTITYPQGYSSLGQQDIFGNTSSISCSDLSIDETSLLYH</sequence>
<keyword evidence="2" id="KW-1185">Reference proteome</keyword>
<name>A0A0N4W6W4_HAEPC</name>
<evidence type="ECO:0000313" key="3">
    <source>
        <dbReference type="WBParaSite" id="HPLM_0000582601-mRNA-1"/>
    </source>
</evidence>
<dbReference type="Proteomes" id="UP000268014">
    <property type="component" value="Unassembled WGS sequence"/>
</dbReference>
<proteinExistence type="predicted"/>
<dbReference type="OrthoDB" id="5870197at2759"/>
<reference evidence="1 2" key="2">
    <citation type="submission" date="2018-11" db="EMBL/GenBank/DDBJ databases">
        <authorList>
            <consortium name="Pathogen Informatics"/>
        </authorList>
    </citation>
    <scope>NUCLEOTIDE SEQUENCE [LARGE SCALE GENOMIC DNA]</scope>
    <source>
        <strain evidence="1 2">MHpl1</strain>
    </source>
</reference>
<evidence type="ECO:0000313" key="1">
    <source>
        <dbReference type="EMBL" id="VDO27182.1"/>
    </source>
</evidence>
<reference evidence="3" key="1">
    <citation type="submission" date="2017-02" db="UniProtKB">
        <authorList>
            <consortium name="WormBaseParasite"/>
        </authorList>
    </citation>
    <scope>IDENTIFICATION</scope>
</reference>
<evidence type="ECO:0000313" key="2">
    <source>
        <dbReference type="Proteomes" id="UP000268014"/>
    </source>
</evidence>
<gene>
    <name evidence="1" type="ORF">HPLM_LOCUS5818</name>
</gene>
<dbReference type="WBParaSite" id="HPLM_0000582601-mRNA-1">
    <property type="protein sequence ID" value="HPLM_0000582601-mRNA-1"/>
    <property type="gene ID" value="HPLM_0000582601"/>
</dbReference>
<dbReference type="OMA" id="CEHITMA"/>
<dbReference type="EMBL" id="UZAF01016393">
    <property type="protein sequence ID" value="VDO27182.1"/>
    <property type="molecule type" value="Genomic_DNA"/>
</dbReference>
<protein>
    <submittedName>
        <fullName evidence="3">ETS domain-containing protein</fullName>
    </submittedName>
</protein>
<dbReference type="AlphaFoldDB" id="A0A0N4W6W4"/>